<dbReference type="AlphaFoldDB" id="A0A0A6UGE8"/>
<comment type="caution">
    <text evidence="1">The sequence shown here is derived from an EMBL/GenBank/DDBJ whole genome shotgun (WGS) entry which is preliminary data.</text>
</comment>
<sequence>MTLQDTTTGRTVAGPATCDNLNFTRQSYTRDCGPGGASPRRGRSYTVVMSYRYSRDGRTTSSTTRGRPFTW</sequence>
<protein>
    <submittedName>
        <fullName evidence="1">Uncharacterized protein</fullName>
    </submittedName>
</protein>
<accession>A0A0A6UGE8</accession>
<reference evidence="1 2" key="1">
    <citation type="submission" date="2014-10" db="EMBL/GenBank/DDBJ databases">
        <title>Draft genome sequence of Actinoplanes utahensis NRRL 12052.</title>
        <authorList>
            <person name="Velasco-Bucheli B."/>
            <person name="del Cerro C."/>
            <person name="Hormigo D."/>
            <person name="Garcia J.L."/>
            <person name="Acebal C."/>
            <person name="Arroyo M."/>
            <person name="de la Mata I."/>
        </authorList>
    </citation>
    <scope>NUCLEOTIDE SEQUENCE [LARGE SCALE GENOMIC DNA]</scope>
    <source>
        <strain evidence="1 2">NRRL 12052</strain>
    </source>
</reference>
<organism evidence="1 2">
    <name type="scientific">Actinoplanes utahensis</name>
    <dbReference type="NCBI Taxonomy" id="1869"/>
    <lineage>
        <taxon>Bacteria</taxon>
        <taxon>Bacillati</taxon>
        <taxon>Actinomycetota</taxon>
        <taxon>Actinomycetes</taxon>
        <taxon>Micromonosporales</taxon>
        <taxon>Micromonosporaceae</taxon>
        <taxon>Actinoplanes</taxon>
    </lineage>
</organism>
<dbReference type="STRING" id="1869.MB27_28395"/>
<dbReference type="Proteomes" id="UP000054537">
    <property type="component" value="Unassembled WGS sequence"/>
</dbReference>
<gene>
    <name evidence="1" type="ORF">MB27_28395</name>
</gene>
<dbReference type="EMBL" id="JRTT01000042">
    <property type="protein sequence ID" value="KHD74536.1"/>
    <property type="molecule type" value="Genomic_DNA"/>
</dbReference>
<keyword evidence="2" id="KW-1185">Reference proteome</keyword>
<proteinExistence type="predicted"/>
<evidence type="ECO:0000313" key="2">
    <source>
        <dbReference type="Proteomes" id="UP000054537"/>
    </source>
</evidence>
<evidence type="ECO:0000313" key="1">
    <source>
        <dbReference type="EMBL" id="KHD74536.1"/>
    </source>
</evidence>
<name>A0A0A6UGE8_ACTUT</name>